<gene>
    <name evidence="1" type="ORF">PQ457_10240</name>
</gene>
<evidence type="ECO:0000313" key="1">
    <source>
        <dbReference type="EMBL" id="WCT76330.1"/>
    </source>
</evidence>
<name>A0ABY7TVF3_9SPHN</name>
<proteinExistence type="predicted"/>
<dbReference type="RefSeq" id="WP_273616780.1">
    <property type="nucleotide sequence ID" value="NZ_CP117417.1"/>
</dbReference>
<accession>A0ABY7TVF3</accession>
<dbReference type="EMBL" id="CP117417">
    <property type="protein sequence ID" value="WCT76330.1"/>
    <property type="molecule type" value="Genomic_DNA"/>
</dbReference>
<reference evidence="1 2" key="1">
    <citation type="submission" date="2023-02" db="EMBL/GenBank/DDBJ databases">
        <title>Genome sequence of Novosphingobium humi KACC 19094.</title>
        <authorList>
            <person name="Kim S."/>
            <person name="Heo J."/>
            <person name="Kwon S.-W."/>
        </authorList>
    </citation>
    <scope>NUCLEOTIDE SEQUENCE [LARGE SCALE GENOMIC DNA]</scope>
    <source>
        <strain evidence="1 2">KACC 19094</strain>
    </source>
</reference>
<dbReference type="Proteomes" id="UP001218231">
    <property type="component" value="Chromosome"/>
</dbReference>
<organism evidence="1 2">
    <name type="scientific">Novosphingobium humi</name>
    <dbReference type="NCBI Taxonomy" id="2282397"/>
    <lineage>
        <taxon>Bacteria</taxon>
        <taxon>Pseudomonadati</taxon>
        <taxon>Pseudomonadota</taxon>
        <taxon>Alphaproteobacteria</taxon>
        <taxon>Sphingomonadales</taxon>
        <taxon>Sphingomonadaceae</taxon>
        <taxon>Novosphingobium</taxon>
    </lineage>
</organism>
<sequence>MTDNSVPDELKKVHEVRRIIREGGGLMITRNGVLPVDVAMGTFFAAMDIAEGFAGYGMGAVEWLRNACDVAEQMAMSDAPRLAE</sequence>
<protein>
    <submittedName>
        <fullName evidence="1">Uncharacterized protein</fullName>
    </submittedName>
</protein>
<keyword evidence="2" id="KW-1185">Reference proteome</keyword>
<evidence type="ECO:0000313" key="2">
    <source>
        <dbReference type="Proteomes" id="UP001218231"/>
    </source>
</evidence>